<name>A0A1G2E322_9BACT</name>
<evidence type="ECO:0008006" key="3">
    <source>
        <dbReference type="Google" id="ProtNLM"/>
    </source>
</evidence>
<organism evidence="1 2">
    <name type="scientific">Candidatus Nealsonbacteria bacterium RIFCSPHIGHO2_01_FULL_43_31</name>
    <dbReference type="NCBI Taxonomy" id="1801665"/>
    <lineage>
        <taxon>Bacteria</taxon>
        <taxon>Candidatus Nealsoniibacteriota</taxon>
    </lineage>
</organism>
<evidence type="ECO:0000313" key="2">
    <source>
        <dbReference type="Proteomes" id="UP000178721"/>
    </source>
</evidence>
<dbReference type="Proteomes" id="UP000178721">
    <property type="component" value="Unassembled WGS sequence"/>
</dbReference>
<dbReference type="AlphaFoldDB" id="A0A1G2E322"/>
<dbReference type="Pfam" id="PF13483">
    <property type="entry name" value="Lactamase_B_3"/>
    <property type="match status" value="1"/>
</dbReference>
<dbReference type="SUPFAM" id="SSF56281">
    <property type="entry name" value="Metallo-hydrolase/oxidoreductase"/>
    <property type="match status" value="1"/>
</dbReference>
<dbReference type="PANTHER" id="PTHR39189">
    <property type="entry name" value="UPF0173 METAL-DEPENDENT HYDROLASE YTKL"/>
    <property type="match status" value="1"/>
</dbReference>
<comment type="caution">
    <text evidence="1">The sequence shown here is derived from an EMBL/GenBank/DDBJ whole genome shotgun (WGS) entry which is preliminary data.</text>
</comment>
<sequence>MHITWHGQSFFQLQTSLSKGEQTTIAIDPFEETIGLNVPSFTADILLITHDHADHNNKKTIKGAPFLVDGPGEYEVKEIFVQGIPSFHDEESGKKRGINTIYTLEVEEMRLCHLGDFGQKELTEDQLEQIGDIDILMIPVGGEFTIDAKGAAHIISQIEPKIVIPMHYALPKLKIKLDEVDKFLKEIGQKSVVPQPKLLIKKKDLPLETQVVVLTQ</sequence>
<gene>
    <name evidence="1" type="ORF">A2654_00980</name>
</gene>
<evidence type="ECO:0000313" key="1">
    <source>
        <dbReference type="EMBL" id="OGZ20254.1"/>
    </source>
</evidence>
<accession>A0A1G2E322</accession>
<dbReference type="Gene3D" id="3.60.15.10">
    <property type="entry name" value="Ribonuclease Z/Hydroxyacylglutathione hydrolase-like"/>
    <property type="match status" value="1"/>
</dbReference>
<reference evidence="1 2" key="1">
    <citation type="journal article" date="2016" name="Nat. Commun.">
        <title>Thousands of microbial genomes shed light on interconnected biogeochemical processes in an aquifer system.</title>
        <authorList>
            <person name="Anantharaman K."/>
            <person name="Brown C.T."/>
            <person name="Hug L.A."/>
            <person name="Sharon I."/>
            <person name="Castelle C.J."/>
            <person name="Probst A.J."/>
            <person name="Thomas B.C."/>
            <person name="Singh A."/>
            <person name="Wilkins M.J."/>
            <person name="Karaoz U."/>
            <person name="Brodie E.L."/>
            <person name="Williams K.H."/>
            <person name="Hubbard S.S."/>
            <person name="Banfield J.F."/>
        </authorList>
    </citation>
    <scope>NUCLEOTIDE SEQUENCE [LARGE SCALE GENOMIC DNA]</scope>
</reference>
<dbReference type="PANTHER" id="PTHR39189:SF1">
    <property type="entry name" value="UPF0173 METAL-DEPENDENT HYDROLASE YTKL"/>
    <property type="match status" value="1"/>
</dbReference>
<proteinExistence type="predicted"/>
<dbReference type="EMBL" id="MHMA01000020">
    <property type="protein sequence ID" value="OGZ20254.1"/>
    <property type="molecule type" value="Genomic_DNA"/>
</dbReference>
<dbReference type="InterPro" id="IPR036866">
    <property type="entry name" value="RibonucZ/Hydroxyglut_hydro"/>
</dbReference>
<protein>
    <recommendedName>
        <fullName evidence="3">Lactamase</fullName>
    </recommendedName>
</protein>